<dbReference type="Proteomes" id="UP001217776">
    <property type="component" value="Unassembled WGS sequence"/>
</dbReference>
<comment type="caution">
    <text evidence="1">The sequence shown here is derived from an EMBL/GenBank/DDBJ whole genome shotgun (WGS) entry which is preliminary data.</text>
</comment>
<sequence>MAKANYCFWLFSSILESALVIKKTDFPISIMMCNIKINIVFRAEKITNLNLIHVSVFSSMENSNKRGIDIMRQNTNIIKANLSSDCVVSNAYLLFFANSNSLFVINEYITNKQTDILKMKIKSK</sequence>
<dbReference type="RefSeq" id="WP_195601294.1">
    <property type="nucleotide sequence ID" value="NZ_JADNKL010000040.1"/>
</dbReference>
<name>A0AAP3WH01_BACT4</name>
<protein>
    <submittedName>
        <fullName evidence="1">Uncharacterized protein</fullName>
    </submittedName>
</protein>
<dbReference type="AlphaFoldDB" id="A0AAP3WH01"/>
<reference evidence="1" key="1">
    <citation type="submission" date="2022-10" db="EMBL/GenBank/DDBJ databases">
        <title>Human gut microbiome strain richness.</title>
        <authorList>
            <person name="Chen-Liaw A."/>
        </authorList>
    </citation>
    <scope>NUCLEOTIDE SEQUENCE</scope>
    <source>
        <strain evidence="1">1001283st1_A3_1001283B150304_161114</strain>
    </source>
</reference>
<gene>
    <name evidence="1" type="ORF">PO127_25035</name>
</gene>
<accession>A0AAP3WH01</accession>
<evidence type="ECO:0000313" key="1">
    <source>
        <dbReference type="EMBL" id="MDC2239013.1"/>
    </source>
</evidence>
<evidence type="ECO:0000313" key="2">
    <source>
        <dbReference type="Proteomes" id="UP001217776"/>
    </source>
</evidence>
<organism evidence="1 2">
    <name type="scientific">Bacteroides thetaiotaomicron</name>
    <dbReference type="NCBI Taxonomy" id="818"/>
    <lineage>
        <taxon>Bacteria</taxon>
        <taxon>Pseudomonadati</taxon>
        <taxon>Bacteroidota</taxon>
        <taxon>Bacteroidia</taxon>
        <taxon>Bacteroidales</taxon>
        <taxon>Bacteroidaceae</taxon>
        <taxon>Bacteroides</taxon>
    </lineage>
</organism>
<dbReference type="EMBL" id="JAQNVG010000071">
    <property type="protein sequence ID" value="MDC2239013.1"/>
    <property type="molecule type" value="Genomic_DNA"/>
</dbReference>
<proteinExistence type="predicted"/>